<evidence type="ECO:0000313" key="8">
    <source>
        <dbReference type="EMBL" id="MBS9476477.1"/>
    </source>
</evidence>
<protein>
    <recommendedName>
        <fullName evidence="3 7">6,7-dimethyl-8-ribityllumazine synthase</fullName>
        <shortName evidence="7">DMRL synthase</shortName>
        <shortName evidence="7">LS</shortName>
        <shortName evidence="7">Lumazine synthase</shortName>
        <ecNumber evidence="3 7">2.5.1.78</ecNumber>
    </recommendedName>
</protein>
<dbReference type="EC" id="2.5.1.78" evidence="3 7"/>
<dbReference type="RefSeq" id="WP_213754311.1">
    <property type="nucleotide sequence ID" value="NZ_JAHCQH010000014.1"/>
</dbReference>
<evidence type="ECO:0000256" key="5">
    <source>
        <dbReference type="ARBA" id="ARBA00022679"/>
    </source>
</evidence>
<evidence type="ECO:0000256" key="3">
    <source>
        <dbReference type="ARBA" id="ARBA00012664"/>
    </source>
</evidence>
<dbReference type="EMBL" id="JAHCQH010000014">
    <property type="protein sequence ID" value="MBS9476477.1"/>
    <property type="molecule type" value="Genomic_DNA"/>
</dbReference>
<dbReference type="InterPro" id="IPR002180">
    <property type="entry name" value="LS/RS"/>
</dbReference>
<dbReference type="NCBIfam" id="TIGR00114">
    <property type="entry name" value="lumazine-synth"/>
    <property type="match status" value="1"/>
</dbReference>
<dbReference type="GO" id="GO:0000906">
    <property type="term" value="F:6,7-dimethyl-8-ribityllumazine synthase activity"/>
    <property type="evidence" value="ECO:0007669"/>
    <property type="project" value="UniProtKB-EC"/>
</dbReference>
<accession>A0ABS5R5J7</accession>
<feature type="binding site" evidence="7">
    <location>
        <begin position="89"/>
        <end position="91"/>
    </location>
    <ligand>
        <name>5-amino-6-(D-ribitylamino)uracil</name>
        <dbReference type="ChEBI" id="CHEBI:15934"/>
    </ligand>
</feature>
<gene>
    <name evidence="7" type="primary">ribH</name>
    <name evidence="8" type="ORF">KIP89_05090</name>
</gene>
<comment type="catalytic activity">
    <reaction evidence="6 7">
        <text>(2S)-2-hydroxy-3-oxobutyl phosphate + 5-amino-6-(D-ribitylamino)uracil = 6,7-dimethyl-8-(1-D-ribityl)lumazine + phosphate + 2 H2O + H(+)</text>
        <dbReference type="Rhea" id="RHEA:26152"/>
        <dbReference type="ChEBI" id="CHEBI:15377"/>
        <dbReference type="ChEBI" id="CHEBI:15378"/>
        <dbReference type="ChEBI" id="CHEBI:15934"/>
        <dbReference type="ChEBI" id="CHEBI:43474"/>
        <dbReference type="ChEBI" id="CHEBI:58201"/>
        <dbReference type="ChEBI" id="CHEBI:58830"/>
        <dbReference type="EC" id="2.5.1.78"/>
    </reaction>
</comment>
<reference evidence="8" key="1">
    <citation type="submission" date="2021-05" db="EMBL/GenBank/DDBJ databases">
        <authorList>
            <person name="Sun Q."/>
            <person name="Inoue M."/>
        </authorList>
    </citation>
    <scope>NUCLEOTIDE SEQUENCE</scope>
    <source>
        <strain evidence="8">VKM B-3255</strain>
    </source>
</reference>
<dbReference type="PANTHER" id="PTHR21058:SF0">
    <property type="entry name" value="6,7-DIMETHYL-8-RIBITYLLUMAZINE SYNTHASE"/>
    <property type="match status" value="1"/>
</dbReference>
<evidence type="ECO:0000313" key="9">
    <source>
        <dbReference type="Proteomes" id="UP001166585"/>
    </source>
</evidence>
<dbReference type="Pfam" id="PF00885">
    <property type="entry name" value="DMRL_synthase"/>
    <property type="match status" value="1"/>
</dbReference>
<feature type="active site" description="Proton donor" evidence="7">
    <location>
        <position position="97"/>
    </location>
</feature>
<feature type="binding site" evidence="7">
    <location>
        <begin position="60"/>
        <end position="62"/>
    </location>
    <ligand>
        <name>5-amino-6-(D-ribitylamino)uracil</name>
        <dbReference type="ChEBI" id="CHEBI:15934"/>
    </ligand>
</feature>
<evidence type="ECO:0000256" key="7">
    <source>
        <dbReference type="HAMAP-Rule" id="MF_00178"/>
    </source>
</evidence>
<feature type="binding site" evidence="7">
    <location>
        <position position="29"/>
    </location>
    <ligand>
        <name>5-amino-6-(D-ribitylamino)uracil</name>
        <dbReference type="ChEBI" id="CHEBI:15934"/>
    </ligand>
</feature>
<dbReference type="InterPro" id="IPR034964">
    <property type="entry name" value="LS"/>
</dbReference>
<feature type="binding site" evidence="7">
    <location>
        <position position="122"/>
    </location>
    <ligand>
        <name>5-amino-6-(D-ribitylamino)uracil</name>
        <dbReference type="ChEBI" id="CHEBI:15934"/>
    </ligand>
</feature>
<dbReference type="SUPFAM" id="SSF52121">
    <property type="entry name" value="Lumazine synthase"/>
    <property type="match status" value="1"/>
</dbReference>
<dbReference type="Gene3D" id="3.40.50.960">
    <property type="entry name" value="Lumazine/riboflavin synthase"/>
    <property type="match status" value="1"/>
</dbReference>
<feature type="binding site" evidence="7">
    <location>
        <position position="136"/>
    </location>
    <ligand>
        <name>(2S)-2-hydroxy-3-oxobutyl phosphate</name>
        <dbReference type="ChEBI" id="CHEBI:58830"/>
    </ligand>
</feature>
<name>A0ABS5R5J7_9HYPH</name>
<keyword evidence="5 7" id="KW-0808">Transferase</keyword>
<comment type="pathway">
    <text evidence="1 7">Cofactor biosynthesis; riboflavin biosynthesis; riboflavin from 2-hydroxy-3-oxobutyl phosphate and 5-amino-6-(D-ribitylamino)uracil: step 1/2.</text>
</comment>
<evidence type="ECO:0000256" key="2">
    <source>
        <dbReference type="ARBA" id="ARBA00007424"/>
    </source>
</evidence>
<sequence length="165" mass="16799">MASPRPPRASAAPVLPLDGARVLIVEARFYDDIADELLAGAQGAVAAAGASADVLTVPGALEIPATLAIALDAAAAAGRPYDAAVALGCVVRGETYHFEIVAGESSRALMDLSVARKLALGNGILTVETDEQAWVRARITEGNKGAGAVEAAFAVLRHQRQMAGA</sequence>
<keyword evidence="9" id="KW-1185">Reference proteome</keyword>
<evidence type="ECO:0000256" key="6">
    <source>
        <dbReference type="ARBA" id="ARBA00048785"/>
    </source>
</evidence>
<dbReference type="HAMAP" id="MF_00178">
    <property type="entry name" value="Lumazine_synth"/>
    <property type="match status" value="1"/>
</dbReference>
<proteinExistence type="inferred from homology"/>
<dbReference type="PANTHER" id="PTHR21058">
    <property type="entry name" value="6,7-DIMETHYL-8-RIBITYLLUMAZINE SYNTHASE DMRL SYNTHASE LUMAZINE SYNTHASE"/>
    <property type="match status" value="1"/>
</dbReference>
<dbReference type="InterPro" id="IPR036467">
    <property type="entry name" value="LS/RS_sf"/>
</dbReference>
<organism evidence="8 9">
    <name type="scientific">Ancylobacter radicis</name>
    <dbReference type="NCBI Taxonomy" id="2836179"/>
    <lineage>
        <taxon>Bacteria</taxon>
        <taxon>Pseudomonadati</taxon>
        <taxon>Pseudomonadota</taxon>
        <taxon>Alphaproteobacteria</taxon>
        <taxon>Hyphomicrobiales</taxon>
        <taxon>Xanthobacteraceae</taxon>
        <taxon>Ancylobacter</taxon>
    </lineage>
</organism>
<evidence type="ECO:0000256" key="4">
    <source>
        <dbReference type="ARBA" id="ARBA00022619"/>
    </source>
</evidence>
<comment type="similarity">
    <text evidence="2 7">Belongs to the DMRL synthase family.</text>
</comment>
<comment type="caution">
    <text evidence="8">The sequence shown here is derived from an EMBL/GenBank/DDBJ whole genome shotgun (WGS) entry which is preliminary data.</text>
</comment>
<dbReference type="Proteomes" id="UP001166585">
    <property type="component" value="Unassembled WGS sequence"/>
</dbReference>
<dbReference type="CDD" id="cd09209">
    <property type="entry name" value="Lumazine_synthase-I"/>
    <property type="match status" value="1"/>
</dbReference>
<feature type="binding site" evidence="7">
    <location>
        <begin position="94"/>
        <end position="95"/>
    </location>
    <ligand>
        <name>(2S)-2-hydroxy-3-oxobutyl phosphate</name>
        <dbReference type="ChEBI" id="CHEBI:58830"/>
    </ligand>
</feature>
<evidence type="ECO:0000256" key="1">
    <source>
        <dbReference type="ARBA" id="ARBA00004917"/>
    </source>
</evidence>
<keyword evidence="4 7" id="KW-0686">Riboflavin biosynthesis</keyword>
<comment type="function">
    <text evidence="7">Catalyzes the formation of 6,7-dimethyl-8-ribityllumazine by condensation of 5-amino-6-(D-ribitylamino)uracil with 3,4-dihydroxy-2-butanone 4-phosphate. This is the penultimate step in the biosynthesis of riboflavin.</text>
</comment>